<dbReference type="SMART" id="SM00507">
    <property type="entry name" value="HNHc"/>
    <property type="match status" value="1"/>
</dbReference>
<dbReference type="InterPro" id="IPR052892">
    <property type="entry name" value="NA-targeting_endonuclease"/>
</dbReference>
<dbReference type="Gene3D" id="1.10.30.50">
    <property type="match status" value="1"/>
</dbReference>
<dbReference type="GO" id="GO:0003676">
    <property type="term" value="F:nucleic acid binding"/>
    <property type="evidence" value="ECO:0007669"/>
    <property type="project" value="InterPro"/>
</dbReference>
<feature type="domain" description="HNH nuclease" evidence="1">
    <location>
        <begin position="13"/>
        <end position="63"/>
    </location>
</feature>
<dbReference type="PANTHER" id="PTHR33877:SF1">
    <property type="entry name" value="TYPE IV METHYL-DIRECTED RESTRICTION ENZYME ECOKMCRA"/>
    <property type="match status" value="1"/>
</dbReference>
<name>A0A6J5NK21_9CAUD</name>
<sequence>MAKAEISTRRWRKLRERILARDGHMCQICGSEEQLQIDHIISRVDGGQNNESNLQVLCKLCNLKKGKKSGFLSVKGHPPFLFLPILTQSSVDFDLFEEKGDK</sequence>
<dbReference type="CDD" id="cd00085">
    <property type="entry name" value="HNHc"/>
    <property type="match status" value="1"/>
</dbReference>
<dbReference type="GO" id="GO:0004519">
    <property type="term" value="F:endonuclease activity"/>
    <property type="evidence" value="ECO:0007669"/>
    <property type="project" value="InterPro"/>
</dbReference>
<dbReference type="InterPro" id="IPR003615">
    <property type="entry name" value="HNH_nuc"/>
</dbReference>
<dbReference type="GO" id="GO:0008270">
    <property type="term" value="F:zinc ion binding"/>
    <property type="evidence" value="ECO:0007669"/>
    <property type="project" value="InterPro"/>
</dbReference>
<proteinExistence type="predicted"/>
<evidence type="ECO:0000313" key="2">
    <source>
        <dbReference type="EMBL" id="CAB4159729.1"/>
    </source>
</evidence>
<dbReference type="EMBL" id="LR796689">
    <property type="protein sequence ID" value="CAB4159729.1"/>
    <property type="molecule type" value="Genomic_DNA"/>
</dbReference>
<protein>
    <submittedName>
        <fullName evidence="2">HNHc domain containing protein</fullName>
    </submittedName>
</protein>
<accession>A0A6J5NK21</accession>
<dbReference type="Pfam" id="PF01844">
    <property type="entry name" value="HNH"/>
    <property type="match status" value="1"/>
</dbReference>
<reference evidence="2" key="1">
    <citation type="submission" date="2020-04" db="EMBL/GenBank/DDBJ databases">
        <authorList>
            <person name="Chiriac C."/>
            <person name="Salcher M."/>
            <person name="Ghai R."/>
            <person name="Kavagutti S V."/>
        </authorList>
    </citation>
    <scope>NUCLEOTIDE SEQUENCE</scope>
</reference>
<evidence type="ECO:0000259" key="1">
    <source>
        <dbReference type="SMART" id="SM00507"/>
    </source>
</evidence>
<dbReference type="InterPro" id="IPR002711">
    <property type="entry name" value="HNH"/>
</dbReference>
<organism evidence="2">
    <name type="scientific">uncultured Caudovirales phage</name>
    <dbReference type="NCBI Taxonomy" id="2100421"/>
    <lineage>
        <taxon>Viruses</taxon>
        <taxon>Duplodnaviria</taxon>
        <taxon>Heunggongvirae</taxon>
        <taxon>Uroviricota</taxon>
        <taxon>Caudoviricetes</taxon>
        <taxon>Peduoviridae</taxon>
        <taxon>Maltschvirus</taxon>
        <taxon>Maltschvirus maltsch</taxon>
    </lineage>
</organism>
<gene>
    <name evidence="2" type="ORF">UFOVP719_4</name>
</gene>
<dbReference type="PANTHER" id="PTHR33877">
    <property type="entry name" value="SLL1193 PROTEIN"/>
    <property type="match status" value="1"/>
</dbReference>